<comment type="caution">
    <text evidence="3">The sequence shown here is derived from an EMBL/GenBank/DDBJ whole genome shotgun (WGS) entry which is preliminary data.</text>
</comment>
<protein>
    <submittedName>
        <fullName evidence="3">Cupin domain-containing protein</fullName>
    </submittedName>
</protein>
<keyword evidence="1" id="KW-0732">Signal</keyword>
<dbReference type="InterPro" id="IPR013096">
    <property type="entry name" value="Cupin_2"/>
</dbReference>
<organism evidence="3 4">
    <name type="scientific">Dongia rigui</name>
    <dbReference type="NCBI Taxonomy" id="940149"/>
    <lineage>
        <taxon>Bacteria</taxon>
        <taxon>Pseudomonadati</taxon>
        <taxon>Pseudomonadota</taxon>
        <taxon>Alphaproteobacteria</taxon>
        <taxon>Rhodospirillales</taxon>
        <taxon>Dongiaceae</taxon>
        <taxon>Dongia</taxon>
    </lineage>
</organism>
<feature type="chain" id="PRO_5046747270" evidence="1">
    <location>
        <begin position="26"/>
        <end position="143"/>
    </location>
</feature>
<gene>
    <name evidence="3" type="ORF">SMD31_06845</name>
</gene>
<keyword evidence="4" id="KW-1185">Reference proteome</keyword>
<dbReference type="Gene3D" id="2.60.120.10">
    <property type="entry name" value="Jelly Rolls"/>
    <property type="match status" value="1"/>
</dbReference>
<dbReference type="EMBL" id="JAXCLX010000001">
    <property type="protein sequence ID" value="MDY0871631.1"/>
    <property type="molecule type" value="Genomic_DNA"/>
</dbReference>
<dbReference type="Pfam" id="PF07883">
    <property type="entry name" value="Cupin_2"/>
    <property type="match status" value="1"/>
</dbReference>
<dbReference type="Proteomes" id="UP001271769">
    <property type="component" value="Unassembled WGS sequence"/>
</dbReference>
<evidence type="ECO:0000259" key="2">
    <source>
        <dbReference type="Pfam" id="PF07883"/>
    </source>
</evidence>
<dbReference type="RefSeq" id="WP_320500061.1">
    <property type="nucleotide sequence ID" value="NZ_JAXCLX010000001.1"/>
</dbReference>
<name>A0ABU5DWE0_9PROT</name>
<evidence type="ECO:0000256" key="1">
    <source>
        <dbReference type="SAM" id="SignalP"/>
    </source>
</evidence>
<evidence type="ECO:0000313" key="4">
    <source>
        <dbReference type="Proteomes" id="UP001271769"/>
    </source>
</evidence>
<sequence length="143" mass="15111">MEKMMMSGKFAAGLLLCLWSGAAWAEDAKPVTVTPILATESTASGQPITFPSGHLAFTASAYDIAPGASLPEHKHPFPRYAYVVAGTIAVTNTVTGKTTTYKAGDVIIEAVDQWHKAANTGSDAIKLIVYDFAPKGAQNVVRK</sequence>
<accession>A0ABU5DWE0</accession>
<feature type="domain" description="Cupin type-2" evidence="2">
    <location>
        <begin position="63"/>
        <end position="129"/>
    </location>
</feature>
<dbReference type="InterPro" id="IPR014710">
    <property type="entry name" value="RmlC-like_jellyroll"/>
</dbReference>
<reference evidence="3 4" key="1">
    <citation type="journal article" date="2013" name="Antonie Van Leeuwenhoek">
        <title>Dongia rigui sp. nov., isolated from freshwater of a large wetland in Korea.</title>
        <authorList>
            <person name="Baik K.S."/>
            <person name="Hwang Y.M."/>
            <person name="Choi J.S."/>
            <person name="Kwon J."/>
            <person name="Seong C.N."/>
        </authorList>
    </citation>
    <scope>NUCLEOTIDE SEQUENCE [LARGE SCALE GENOMIC DNA]</scope>
    <source>
        <strain evidence="3 4">04SU4-P</strain>
    </source>
</reference>
<proteinExistence type="predicted"/>
<evidence type="ECO:0000313" key="3">
    <source>
        <dbReference type="EMBL" id="MDY0871631.1"/>
    </source>
</evidence>
<feature type="signal peptide" evidence="1">
    <location>
        <begin position="1"/>
        <end position="25"/>
    </location>
</feature>
<dbReference type="SUPFAM" id="SSF51182">
    <property type="entry name" value="RmlC-like cupins"/>
    <property type="match status" value="1"/>
</dbReference>
<dbReference type="CDD" id="cd02236">
    <property type="entry name" value="cupin_CV2614-like"/>
    <property type="match status" value="1"/>
</dbReference>
<dbReference type="InterPro" id="IPR011051">
    <property type="entry name" value="RmlC_Cupin_sf"/>
</dbReference>